<dbReference type="KEGG" id="kbs:EPA93_37230"/>
<keyword evidence="2" id="KW-0812">Transmembrane</keyword>
<dbReference type="EMBL" id="CP035758">
    <property type="protein sequence ID" value="QBD81318.1"/>
    <property type="molecule type" value="Genomic_DNA"/>
</dbReference>
<proteinExistence type="predicted"/>
<organism evidence="6 7">
    <name type="scientific">Ktedonosporobacter rubrisoli</name>
    <dbReference type="NCBI Taxonomy" id="2509675"/>
    <lineage>
        <taxon>Bacteria</taxon>
        <taxon>Bacillati</taxon>
        <taxon>Chloroflexota</taxon>
        <taxon>Ktedonobacteria</taxon>
        <taxon>Ktedonobacterales</taxon>
        <taxon>Ktedonosporobacteraceae</taxon>
        <taxon>Ktedonosporobacter</taxon>
    </lineage>
</organism>
<protein>
    <recommendedName>
        <fullName evidence="5">Receptor ligand binding region domain-containing protein</fullName>
    </recommendedName>
</protein>
<sequence>MQPPSRSAAVDPFNNLCSGDKNGIGGTVTAGNICQGLSDGTLAFDTQRTDGQNKLLAAQAFKAQQTEQAKNYWQQAIQQEPYDAEALIYLEDQCVRDSGRPYIILVATAILEGVYINSGRSDLQGIFFAQHEYNTYAGLAQCQHIPAIDFPSTNKGTQHVQALPENTLVLVVIANLFTDAAHDKEASQQIAQQIIQYQQSNYNPERFIGIIGLPTSNITGFAMPILNRAHLPAVSQNASGDNLAEDFPYFRSVTPTNNDQARALSDFIQVNLSDKLHKKLKHGLILGNQDDLYSQNLADDFEHNFAGPDTSSKRKNYSKITPQYNIHNILNTALDKGIDFIFFAGNSDDASELLQDPLLKQEPYKHIPIIGGDTLYNLRGNYPDTARGRMYFVGFAFPDEWDQQQQMPLFLQNYGKNPLSWSIFDPTHKQCPDGPYGCDRADNHAILSYDATKTLLEAARRALLRVPTPPHLTEEVNNQLNELHGANTVQGVSGLLDFAPNEDGVTRLQNKTFLILSIDEKANTHIEYIEQQDHLGS</sequence>
<reference evidence="6 7" key="1">
    <citation type="submission" date="2019-01" db="EMBL/GenBank/DDBJ databases">
        <title>Ktedonosporobacter rubrisoli SCAWS-G2.</title>
        <authorList>
            <person name="Huang Y."/>
            <person name="Yan B."/>
        </authorList>
    </citation>
    <scope>NUCLEOTIDE SEQUENCE [LARGE SCALE GENOMIC DNA]</scope>
    <source>
        <strain evidence="6 7">SCAWS-G2</strain>
    </source>
</reference>
<evidence type="ECO:0000313" key="7">
    <source>
        <dbReference type="Proteomes" id="UP000290365"/>
    </source>
</evidence>
<dbReference type="Gene3D" id="3.40.50.2300">
    <property type="match status" value="2"/>
</dbReference>
<evidence type="ECO:0000256" key="1">
    <source>
        <dbReference type="ARBA" id="ARBA00004370"/>
    </source>
</evidence>
<keyword evidence="7" id="KW-1185">Reference proteome</keyword>
<dbReference type="AlphaFoldDB" id="A0A4P6JZI6"/>
<evidence type="ECO:0000256" key="3">
    <source>
        <dbReference type="ARBA" id="ARBA00022989"/>
    </source>
</evidence>
<dbReference type="PANTHER" id="PTHR30483">
    <property type="entry name" value="LEUCINE-SPECIFIC-BINDING PROTEIN"/>
    <property type="match status" value="1"/>
</dbReference>
<dbReference type="InterPro" id="IPR051010">
    <property type="entry name" value="BCAA_transport"/>
</dbReference>
<dbReference type="OrthoDB" id="136386at2"/>
<gene>
    <name evidence="6" type="ORF">EPA93_37230</name>
</gene>
<accession>A0A4P6JZI6</accession>
<dbReference type="InterPro" id="IPR001828">
    <property type="entry name" value="ANF_lig-bd_rcpt"/>
</dbReference>
<evidence type="ECO:0000256" key="4">
    <source>
        <dbReference type="ARBA" id="ARBA00023136"/>
    </source>
</evidence>
<evidence type="ECO:0000313" key="6">
    <source>
        <dbReference type="EMBL" id="QBD81318.1"/>
    </source>
</evidence>
<keyword evidence="3" id="KW-1133">Transmembrane helix</keyword>
<keyword evidence="4" id="KW-0472">Membrane</keyword>
<feature type="domain" description="Receptor ligand binding region" evidence="5">
    <location>
        <begin position="167"/>
        <end position="269"/>
    </location>
</feature>
<dbReference type="PANTHER" id="PTHR30483:SF6">
    <property type="entry name" value="PERIPLASMIC BINDING PROTEIN OF ABC TRANSPORTER FOR NATURAL AMINO ACIDS"/>
    <property type="match status" value="1"/>
</dbReference>
<dbReference type="InterPro" id="IPR028082">
    <property type="entry name" value="Peripla_BP_I"/>
</dbReference>
<name>A0A4P6JZI6_KTERU</name>
<dbReference type="Proteomes" id="UP000290365">
    <property type="component" value="Chromosome"/>
</dbReference>
<dbReference type="RefSeq" id="WP_129892379.1">
    <property type="nucleotide sequence ID" value="NZ_CP035758.1"/>
</dbReference>
<dbReference type="GO" id="GO:0016020">
    <property type="term" value="C:membrane"/>
    <property type="evidence" value="ECO:0007669"/>
    <property type="project" value="UniProtKB-SubCell"/>
</dbReference>
<evidence type="ECO:0000256" key="2">
    <source>
        <dbReference type="ARBA" id="ARBA00022692"/>
    </source>
</evidence>
<comment type="subcellular location">
    <subcellularLocation>
        <location evidence="1">Membrane</location>
    </subcellularLocation>
</comment>
<evidence type="ECO:0000259" key="5">
    <source>
        <dbReference type="Pfam" id="PF01094"/>
    </source>
</evidence>
<dbReference type="Pfam" id="PF01094">
    <property type="entry name" value="ANF_receptor"/>
    <property type="match status" value="1"/>
</dbReference>
<dbReference type="SUPFAM" id="SSF53822">
    <property type="entry name" value="Periplasmic binding protein-like I"/>
    <property type="match status" value="1"/>
</dbReference>